<feature type="domain" description="Multidrug resistance protein MdtA-like alpha-helical hairpin" evidence="4">
    <location>
        <begin position="99"/>
        <end position="169"/>
    </location>
</feature>
<dbReference type="Pfam" id="PF25917">
    <property type="entry name" value="BSH_RND"/>
    <property type="match status" value="1"/>
</dbReference>
<dbReference type="InterPro" id="IPR058792">
    <property type="entry name" value="Beta-barrel_RND_2"/>
</dbReference>
<dbReference type="EMBL" id="OX458333">
    <property type="protein sequence ID" value="CAI8896255.1"/>
    <property type="molecule type" value="Genomic_DNA"/>
</dbReference>
<feature type="domain" description="Multidrug resistance protein MdtA-like barrel-sandwich hybrid" evidence="5">
    <location>
        <begin position="61"/>
        <end position="199"/>
    </location>
</feature>
<keyword evidence="2" id="KW-0175">Coiled coil</keyword>
<comment type="similarity">
    <text evidence="1">Belongs to the membrane fusion protein (MFP) (TC 8.A.1) family.</text>
</comment>
<evidence type="ECO:0000313" key="8">
    <source>
        <dbReference type="Proteomes" id="UP001162030"/>
    </source>
</evidence>
<reference evidence="7 8" key="1">
    <citation type="submission" date="2023-03" db="EMBL/GenBank/DDBJ databases">
        <authorList>
            <person name="Pearce D."/>
        </authorList>
    </citation>
    <scope>NUCLEOTIDE SEQUENCE [LARGE SCALE GENOMIC DNA]</scope>
    <source>
        <strain evidence="7">Msz</strain>
    </source>
</reference>
<evidence type="ECO:0000313" key="7">
    <source>
        <dbReference type="EMBL" id="CAI8896255.1"/>
    </source>
</evidence>
<dbReference type="RefSeq" id="WP_036269082.1">
    <property type="nucleotide sequence ID" value="NZ_OX458333.1"/>
</dbReference>
<evidence type="ECO:0000259" key="6">
    <source>
        <dbReference type="Pfam" id="PF25954"/>
    </source>
</evidence>
<feature type="region of interest" description="Disordered" evidence="3">
    <location>
        <begin position="357"/>
        <end position="383"/>
    </location>
</feature>
<dbReference type="Pfam" id="PF25954">
    <property type="entry name" value="Beta-barrel_RND_2"/>
    <property type="match status" value="1"/>
</dbReference>
<evidence type="ECO:0000256" key="2">
    <source>
        <dbReference type="SAM" id="Coils"/>
    </source>
</evidence>
<dbReference type="NCBIfam" id="TIGR01730">
    <property type="entry name" value="RND_mfp"/>
    <property type="match status" value="1"/>
</dbReference>
<dbReference type="InterPro" id="IPR006143">
    <property type="entry name" value="RND_pump_MFP"/>
</dbReference>
<proteinExistence type="inferred from homology"/>
<dbReference type="PANTHER" id="PTHR30469">
    <property type="entry name" value="MULTIDRUG RESISTANCE PROTEIN MDTA"/>
    <property type="match status" value="1"/>
</dbReference>
<protein>
    <submittedName>
        <fullName evidence="7">HlyD family secretion protein</fullName>
    </submittedName>
</protein>
<feature type="coiled-coil region" evidence="2">
    <location>
        <begin position="100"/>
        <end position="158"/>
    </location>
</feature>
<dbReference type="InterPro" id="IPR058624">
    <property type="entry name" value="MdtA-like_HH"/>
</dbReference>
<dbReference type="Gene3D" id="2.40.30.170">
    <property type="match status" value="1"/>
</dbReference>
<gene>
    <name evidence="7" type="ORF">MSZNOR_3347</name>
</gene>
<feature type="compositionally biased region" description="Gly residues" evidence="3">
    <location>
        <begin position="367"/>
        <end position="376"/>
    </location>
</feature>
<evidence type="ECO:0000256" key="3">
    <source>
        <dbReference type="SAM" id="MobiDB-lite"/>
    </source>
</evidence>
<evidence type="ECO:0000259" key="5">
    <source>
        <dbReference type="Pfam" id="PF25917"/>
    </source>
</evidence>
<evidence type="ECO:0000259" key="4">
    <source>
        <dbReference type="Pfam" id="PF25876"/>
    </source>
</evidence>
<feature type="domain" description="CusB-like beta-barrel" evidence="6">
    <location>
        <begin position="212"/>
        <end position="284"/>
    </location>
</feature>
<name>A0ABM9I4Z1_9GAMM</name>
<dbReference type="SUPFAM" id="SSF111369">
    <property type="entry name" value="HlyD-like secretion proteins"/>
    <property type="match status" value="1"/>
</dbReference>
<organism evidence="7 8">
    <name type="scientific">Methylocaldum szegediense</name>
    <dbReference type="NCBI Taxonomy" id="73780"/>
    <lineage>
        <taxon>Bacteria</taxon>
        <taxon>Pseudomonadati</taxon>
        <taxon>Pseudomonadota</taxon>
        <taxon>Gammaproteobacteria</taxon>
        <taxon>Methylococcales</taxon>
        <taxon>Methylococcaceae</taxon>
        <taxon>Methylocaldum</taxon>
    </lineage>
</organism>
<dbReference type="Proteomes" id="UP001162030">
    <property type="component" value="Chromosome"/>
</dbReference>
<dbReference type="InterPro" id="IPR058625">
    <property type="entry name" value="MdtA-like_BSH"/>
</dbReference>
<accession>A0ABM9I4Z1</accession>
<sequence>MSRSKVLILLILIALGAGGFVLWDKRRKAADASVYRTLPVARGEIRQTVSANGTLNPVVLVNVGTQVSGTVQTLYADFNDRVREGQVLARLDPALFQAQLEQSRANVANALASLELAEANERRARALYEQDYISRAELDQAIQALGAAKAQLAAAKAQVYRDETNLRYSVIVSPVSGVVVSRDVDVGQTVAASFQTPTLFTIAQDLKKMQIDTTVAEADVGKVRVGQMVNFTVDAFPGQEFVGTVRQIRLNSQVLQNVVTYNVVIDVDNPEEILLPGMTAFVNIVVDERKDVLKLPLPALRYRPTGRPESTNPGKKNVYRLKDGAPVAVPVRIGIADGRFAELVEGDLKEGDPLITEDQHQQAGRPDGSGGRGPGGSFRVRMF</sequence>
<dbReference type="Pfam" id="PF25876">
    <property type="entry name" value="HH_MFP_RND"/>
    <property type="match status" value="1"/>
</dbReference>
<dbReference type="Gene3D" id="2.40.50.100">
    <property type="match status" value="1"/>
</dbReference>
<evidence type="ECO:0000256" key="1">
    <source>
        <dbReference type="ARBA" id="ARBA00009477"/>
    </source>
</evidence>
<dbReference type="Gene3D" id="1.10.287.470">
    <property type="entry name" value="Helix hairpin bin"/>
    <property type="match status" value="1"/>
</dbReference>
<keyword evidence="8" id="KW-1185">Reference proteome</keyword>
<dbReference type="PANTHER" id="PTHR30469:SF33">
    <property type="entry name" value="SLR1207 PROTEIN"/>
    <property type="match status" value="1"/>
</dbReference>